<reference evidence="5 6" key="1">
    <citation type="submission" date="2018-07" db="EMBL/GenBank/DDBJ databases">
        <title>Genome guided investigation of antibiotics producing actinomycetales strain isolated from a Macau mangrove ecosystem.</title>
        <authorList>
            <person name="Hu D."/>
        </authorList>
    </citation>
    <scope>NUCLEOTIDE SEQUENCE [LARGE SCALE GENOMIC DNA]</scope>
    <source>
        <strain evidence="5 6">2297</strain>
    </source>
</reference>
<keyword evidence="3" id="KW-0862">Zinc</keyword>
<keyword evidence="1" id="KW-0479">Metal-binding</keyword>
<name>A0A369V302_9ACTN</name>
<comment type="caution">
    <text evidence="5">The sequence shown here is derived from an EMBL/GenBank/DDBJ whole genome shotgun (WGS) entry which is preliminary data.</text>
</comment>
<evidence type="ECO:0000256" key="1">
    <source>
        <dbReference type="ARBA" id="ARBA00022723"/>
    </source>
</evidence>
<evidence type="ECO:0000313" key="6">
    <source>
        <dbReference type="Proteomes" id="UP000253742"/>
    </source>
</evidence>
<sequence>MPTTIHVAEASPEAAVLVDGAQLAAVGPYEDLAAAHPGARLRRWPGILTPGLLNPYGPELLEQAYHPDPREADRLGTEPVFGERGRVLLDSSPSARGASARRGVQRMLAHGTVAVAGELRGRGALDAVRRAGLALAGRPATLPGPAAFSPVPLVLLPALAAGKPARFAVFDVPDRAALVREGASACVATVVGGRLVYRRA</sequence>
<evidence type="ECO:0000256" key="3">
    <source>
        <dbReference type="ARBA" id="ARBA00022833"/>
    </source>
</evidence>
<dbReference type="SUPFAM" id="SSF51338">
    <property type="entry name" value="Composite domain of metallo-dependent hydrolases"/>
    <property type="match status" value="1"/>
</dbReference>
<dbReference type="InterPro" id="IPR054418">
    <property type="entry name" value="MQNX/HUTI_composite_N"/>
</dbReference>
<dbReference type="Pfam" id="PF22039">
    <property type="entry name" value="HUTI_composite_bact"/>
    <property type="match status" value="1"/>
</dbReference>
<keyword evidence="2" id="KW-0378">Hydrolase</keyword>
<protein>
    <recommendedName>
        <fullName evidence="4">Aminodeoxyfutalosine deaminase/Imidazolonepropionase-like composite domain-containing protein</fullName>
    </recommendedName>
</protein>
<dbReference type="RefSeq" id="WP_114531081.1">
    <property type="nucleotide sequence ID" value="NZ_JBHYWK010000016.1"/>
</dbReference>
<organism evidence="5 6">
    <name type="scientific">Streptomyces parvulus</name>
    <dbReference type="NCBI Taxonomy" id="146923"/>
    <lineage>
        <taxon>Bacteria</taxon>
        <taxon>Bacillati</taxon>
        <taxon>Actinomycetota</taxon>
        <taxon>Actinomycetes</taxon>
        <taxon>Kitasatosporales</taxon>
        <taxon>Streptomycetaceae</taxon>
        <taxon>Streptomyces</taxon>
    </lineage>
</organism>
<evidence type="ECO:0000313" key="5">
    <source>
        <dbReference type="EMBL" id="RDD86310.1"/>
    </source>
</evidence>
<dbReference type="GO" id="GO:0016810">
    <property type="term" value="F:hydrolase activity, acting on carbon-nitrogen (but not peptide) bonds"/>
    <property type="evidence" value="ECO:0007669"/>
    <property type="project" value="InterPro"/>
</dbReference>
<evidence type="ECO:0000256" key="2">
    <source>
        <dbReference type="ARBA" id="ARBA00022801"/>
    </source>
</evidence>
<proteinExistence type="predicted"/>
<feature type="domain" description="Aminodeoxyfutalosine deaminase/Imidazolonepropionase-like composite" evidence="4">
    <location>
        <begin position="14"/>
        <end position="39"/>
    </location>
</feature>
<dbReference type="InterPro" id="IPR011059">
    <property type="entry name" value="Metal-dep_hydrolase_composite"/>
</dbReference>
<dbReference type="OrthoDB" id="3400812at2"/>
<gene>
    <name evidence="5" type="ORF">DVZ84_25185</name>
</gene>
<dbReference type="STRING" id="146923.Spa2297_19160"/>
<dbReference type="GO" id="GO:0046872">
    <property type="term" value="F:metal ion binding"/>
    <property type="evidence" value="ECO:0007669"/>
    <property type="project" value="UniProtKB-KW"/>
</dbReference>
<dbReference type="Proteomes" id="UP000253742">
    <property type="component" value="Unassembled WGS sequence"/>
</dbReference>
<accession>A0A369V302</accession>
<dbReference type="EMBL" id="QQBH01000018">
    <property type="protein sequence ID" value="RDD86310.1"/>
    <property type="molecule type" value="Genomic_DNA"/>
</dbReference>
<dbReference type="AlphaFoldDB" id="A0A369V302"/>
<evidence type="ECO:0000259" key="4">
    <source>
        <dbReference type="Pfam" id="PF22039"/>
    </source>
</evidence>